<organism evidence="2 3">
    <name type="scientific">Pristionchus mayeri</name>
    <dbReference type="NCBI Taxonomy" id="1317129"/>
    <lineage>
        <taxon>Eukaryota</taxon>
        <taxon>Metazoa</taxon>
        <taxon>Ecdysozoa</taxon>
        <taxon>Nematoda</taxon>
        <taxon>Chromadorea</taxon>
        <taxon>Rhabditida</taxon>
        <taxon>Rhabditina</taxon>
        <taxon>Diplogasteromorpha</taxon>
        <taxon>Diplogasteroidea</taxon>
        <taxon>Neodiplogasteridae</taxon>
        <taxon>Pristionchus</taxon>
    </lineage>
</organism>
<protein>
    <submittedName>
        <fullName evidence="2">Uncharacterized protein</fullName>
    </submittedName>
</protein>
<comment type="caution">
    <text evidence="2">The sequence shown here is derived from an EMBL/GenBank/DDBJ whole genome shotgun (WGS) entry which is preliminary data.</text>
</comment>
<evidence type="ECO:0000313" key="3">
    <source>
        <dbReference type="Proteomes" id="UP001328107"/>
    </source>
</evidence>
<accession>A0AAN5CSZ2</accession>
<feature type="transmembrane region" description="Helical" evidence="1">
    <location>
        <begin position="18"/>
        <end position="38"/>
    </location>
</feature>
<feature type="non-terminal residue" evidence="2">
    <location>
        <position position="81"/>
    </location>
</feature>
<proteinExistence type="predicted"/>
<evidence type="ECO:0000313" key="2">
    <source>
        <dbReference type="EMBL" id="GMR49985.1"/>
    </source>
</evidence>
<keyword evidence="3" id="KW-1185">Reference proteome</keyword>
<keyword evidence="1" id="KW-1133">Transmembrane helix</keyword>
<sequence>MSFQDILDKVAQAGPEQLVAATCALVGVVLLIAAAIIIDYYHSIRPERLATPMPEITVCNGRTGSQKAIPDRSYADRYMEV</sequence>
<name>A0AAN5CSZ2_9BILA</name>
<keyword evidence="1" id="KW-0472">Membrane</keyword>
<gene>
    <name evidence="2" type="ORF">PMAYCL1PPCAC_20180</name>
</gene>
<reference evidence="3" key="1">
    <citation type="submission" date="2022-10" db="EMBL/GenBank/DDBJ databases">
        <title>Genome assembly of Pristionchus species.</title>
        <authorList>
            <person name="Yoshida K."/>
            <person name="Sommer R.J."/>
        </authorList>
    </citation>
    <scope>NUCLEOTIDE SEQUENCE [LARGE SCALE GENOMIC DNA]</scope>
    <source>
        <strain evidence="3">RS5460</strain>
    </source>
</reference>
<dbReference type="EMBL" id="BTRK01000004">
    <property type="protein sequence ID" value="GMR49985.1"/>
    <property type="molecule type" value="Genomic_DNA"/>
</dbReference>
<dbReference type="AlphaFoldDB" id="A0AAN5CSZ2"/>
<evidence type="ECO:0000256" key="1">
    <source>
        <dbReference type="SAM" id="Phobius"/>
    </source>
</evidence>
<dbReference type="Proteomes" id="UP001328107">
    <property type="component" value="Unassembled WGS sequence"/>
</dbReference>
<keyword evidence="1" id="KW-0812">Transmembrane</keyword>